<dbReference type="GO" id="GO:0032154">
    <property type="term" value="C:cleavage furrow"/>
    <property type="evidence" value="ECO:0007669"/>
    <property type="project" value="UniProtKB-SubCell"/>
</dbReference>
<evidence type="ECO:0000256" key="3">
    <source>
        <dbReference type="ARBA" id="ARBA00022741"/>
    </source>
</evidence>
<keyword evidence="4" id="KW-0175">Coiled coil</keyword>
<dbReference type="PANTHER" id="PTHR18884">
    <property type="entry name" value="SEPTIN"/>
    <property type="match status" value="1"/>
</dbReference>
<dbReference type="GO" id="GO:0005856">
    <property type="term" value="C:cytoskeleton"/>
    <property type="evidence" value="ECO:0007669"/>
    <property type="project" value="UniProtKB-ARBA"/>
</dbReference>
<organism evidence="10 11">
    <name type="scientific">Elaeophora elaphi</name>
    <dbReference type="NCBI Taxonomy" id="1147741"/>
    <lineage>
        <taxon>Eukaryota</taxon>
        <taxon>Metazoa</taxon>
        <taxon>Ecdysozoa</taxon>
        <taxon>Nematoda</taxon>
        <taxon>Chromadorea</taxon>
        <taxon>Rhabditida</taxon>
        <taxon>Spirurina</taxon>
        <taxon>Spiruromorpha</taxon>
        <taxon>Filarioidea</taxon>
        <taxon>Onchocercidae</taxon>
        <taxon>Elaeophora</taxon>
    </lineage>
</organism>
<accession>A0A0R3RKE0</accession>
<dbReference type="Pfam" id="PF00735">
    <property type="entry name" value="Septin"/>
    <property type="match status" value="1"/>
</dbReference>
<dbReference type="AlphaFoldDB" id="A0A0R3RKE0"/>
<evidence type="ECO:0000313" key="11">
    <source>
        <dbReference type="WBParaSite" id="EEL_0000194901-mRNA-1"/>
    </source>
</evidence>
<dbReference type="STRING" id="1147741.A0A0R3RKE0"/>
<dbReference type="InterPro" id="IPR027417">
    <property type="entry name" value="P-loop_NTPase"/>
</dbReference>
<dbReference type="InterPro" id="IPR030379">
    <property type="entry name" value="G_SEPTIN_dom"/>
</dbReference>
<keyword evidence="3 8" id="KW-0547">Nucleotide-binding</keyword>
<dbReference type="PROSITE" id="PS51719">
    <property type="entry name" value="G_SEPTIN"/>
    <property type="match status" value="1"/>
</dbReference>
<comment type="similarity">
    <text evidence="7 8">Belongs to the TRAFAC class TrmE-Era-EngA-EngB-Septin-like GTPase superfamily. Septin GTPase family.</text>
</comment>
<dbReference type="FunFam" id="3.40.50.300:FF:000162">
    <property type="entry name" value="septin-7 isoform X1"/>
    <property type="match status" value="1"/>
</dbReference>
<evidence type="ECO:0000256" key="1">
    <source>
        <dbReference type="ARBA" id="ARBA00004626"/>
    </source>
</evidence>
<evidence type="ECO:0000256" key="4">
    <source>
        <dbReference type="ARBA" id="ARBA00023054"/>
    </source>
</evidence>
<keyword evidence="5 8" id="KW-0342">GTP-binding</keyword>
<evidence type="ECO:0000256" key="6">
    <source>
        <dbReference type="ARBA" id="ARBA00023306"/>
    </source>
</evidence>
<evidence type="ECO:0000256" key="8">
    <source>
        <dbReference type="RuleBase" id="RU004560"/>
    </source>
</evidence>
<feature type="domain" description="Septin-type G" evidence="9">
    <location>
        <begin position="45"/>
        <end position="331"/>
    </location>
</feature>
<evidence type="ECO:0000256" key="2">
    <source>
        <dbReference type="ARBA" id="ARBA00022618"/>
    </source>
</evidence>
<dbReference type="GO" id="GO:0005525">
    <property type="term" value="F:GTP binding"/>
    <property type="evidence" value="ECO:0007669"/>
    <property type="project" value="UniProtKB-UniRule"/>
</dbReference>
<proteinExistence type="inferred from homology"/>
<dbReference type="Proteomes" id="UP000050640">
    <property type="component" value="Unplaced"/>
</dbReference>
<evidence type="ECO:0000259" key="9">
    <source>
        <dbReference type="PROSITE" id="PS51719"/>
    </source>
</evidence>
<dbReference type="GO" id="GO:0051301">
    <property type="term" value="P:cell division"/>
    <property type="evidence" value="ECO:0007669"/>
    <property type="project" value="UniProtKB-KW"/>
</dbReference>
<evidence type="ECO:0000313" key="10">
    <source>
        <dbReference type="Proteomes" id="UP000050640"/>
    </source>
</evidence>
<dbReference type="PIRSF" id="PIRSF006698">
    <property type="entry name" value="Septin"/>
    <property type="match status" value="1"/>
</dbReference>
<dbReference type="WBParaSite" id="EEL_0000194901-mRNA-1">
    <property type="protein sequence ID" value="EEL_0000194901-mRNA-1"/>
    <property type="gene ID" value="EEL_0000194901"/>
</dbReference>
<keyword evidence="10" id="KW-1185">Reference proteome</keyword>
<evidence type="ECO:0000256" key="5">
    <source>
        <dbReference type="ARBA" id="ARBA00023134"/>
    </source>
</evidence>
<reference evidence="11" key="1">
    <citation type="submission" date="2017-02" db="UniProtKB">
        <authorList>
            <consortium name="WormBaseParasite"/>
        </authorList>
    </citation>
    <scope>IDENTIFICATION</scope>
</reference>
<dbReference type="CDD" id="cd01850">
    <property type="entry name" value="CDC_Septin"/>
    <property type="match status" value="1"/>
</dbReference>
<dbReference type="Gene3D" id="3.40.50.300">
    <property type="entry name" value="P-loop containing nucleotide triphosphate hydrolases"/>
    <property type="match status" value="1"/>
</dbReference>
<evidence type="ECO:0000256" key="7">
    <source>
        <dbReference type="PIRNR" id="PIRNR006698"/>
    </source>
</evidence>
<dbReference type="SUPFAM" id="SSF52540">
    <property type="entry name" value="P-loop containing nucleoside triphosphate hydrolases"/>
    <property type="match status" value="1"/>
</dbReference>
<dbReference type="InterPro" id="IPR016491">
    <property type="entry name" value="Septin"/>
</dbReference>
<protein>
    <recommendedName>
        <fullName evidence="7">Septin</fullName>
    </recommendedName>
</protein>
<name>A0A0R3RKE0_9BILA</name>
<sequence>MNANILNPTSTIQENDKLQKIPQEFHCQVGFIDFPNQIYRRAIREGFEFTIMVTGQSGLGKTTFVNSLFLTEFQEKSQDEMQNKWWTFHRSNGIQEHSMKLSENGISLQLTLIDCPGFGDAIDNRKCFEPIALCIEEKFYEYFCEETKIERIANINDKRVHLCLYFIDPSGHGILQAILTFRIFGLKPLDIMIMRSLHDRVNLMPIIAKADTMTIDELLYFKKKVLEDIDNNEIRHYSSLGMMSDDEHLKFDSMHDRIPFAIISSNQVQRNAYGQIRRCRNYPWGTVEVENLSHNDFITLRDIIIRSNLINLIDITRNVHYENFRLRQLTNVNAMGLSINSDPFTTLEIEKKVKEEEMKRRSSEMEMVFACYFSYFAD</sequence>
<keyword evidence="6" id="KW-0131">Cell cycle</keyword>
<comment type="subcellular location">
    <subcellularLocation>
        <location evidence="1">Cleavage furrow</location>
    </subcellularLocation>
</comment>
<keyword evidence="2" id="KW-0132">Cell division</keyword>